<comment type="similarity">
    <text evidence="4">Belongs to the class I-like SAM-binding methyltransferase superfamily. RNA M5U methyltransferase family.</text>
</comment>
<dbReference type="FunFam" id="2.40.50.1070:FF:000003">
    <property type="entry name" value="23S rRNA (Uracil-5-)-methyltransferase RumA"/>
    <property type="match status" value="1"/>
</dbReference>
<feature type="binding site" evidence="4">
    <location>
        <position position="375"/>
    </location>
    <ligand>
        <name>S-adenosyl-L-methionine</name>
        <dbReference type="ChEBI" id="CHEBI:59789"/>
    </ligand>
</feature>
<proteinExistence type="inferred from homology"/>
<feature type="binding site" evidence="4">
    <location>
        <position position="306"/>
    </location>
    <ligand>
        <name>S-adenosyl-L-methionine</name>
        <dbReference type="ChEBI" id="CHEBI:59789"/>
    </ligand>
</feature>
<reference evidence="8" key="1">
    <citation type="journal article" date="2017" name="Sci. Rep.">
        <title>Determination of the Genome and Primary Transcriptome of Syngas Fermenting Eubacterium limosum ATCC 8486.</title>
        <authorList>
            <person name="Song Y."/>
            <person name="Shin J."/>
            <person name="Jeong Y."/>
            <person name="Jin S."/>
            <person name="Lee J.K."/>
            <person name="Kim D.R."/>
            <person name="Kim S.C."/>
            <person name="Cho S."/>
            <person name="Cho B.K."/>
        </authorList>
    </citation>
    <scope>NUCLEOTIDE SEQUENCE [LARGE SCALE GENOMIC DNA]</scope>
    <source>
        <strain evidence="8">ATCC 8486</strain>
    </source>
</reference>
<feature type="binding site" evidence="4">
    <location>
        <position position="327"/>
    </location>
    <ligand>
        <name>S-adenosyl-L-methionine</name>
        <dbReference type="ChEBI" id="CHEBI:59789"/>
    </ligand>
</feature>
<dbReference type="PANTHER" id="PTHR11061:SF30">
    <property type="entry name" value="TRNA (URACIL(54)-C(5))-METHYLTRANSFERASE"/>
    <property type="match status" value="1"/>
</dbReference>
<dbReference type="AlphaFoldDB" id="A0AAC9QW25"/>
<evidence type="ECO:0000256" key="5">
    <source>
        <dbReference type="PROSITE-ProRule" id="PRU10015"/>
    </source>
</evidence>
<dbReference type="Gene3D" id="2.40.50.1070">
    <property type="match status" value="1"/>
</dbReference>
<feature type="binding site" evidence="4">
    <location>
        <position position="277"/>
    </location>
    <ligand>
        <name>S-adenosyl-L-methionine</name>
        <dbReference type="ChEBI" id="CHEBI:59789"/>
    </ligand>
</feature>
<evidence type="ECO:0000313" key="8">
    <source>
        <dbReference type="Proteomes" id="UP000192391"/>
    </source>
</evidence>
<dbReference type="PROSITE" id="PS51687">
    <property type="entry name" value="SAM_MT_RNA_M5U"/>
    <property type="match status" value="1"/>
</dbReference>
<feature type="domain" description="TRAM" evidence="6">
    <location>
        <begin position="1"/>
        <end position="58"/>
    </location>
</feature>
<dbReference type="FunFam" id="3.40.50.150:FF:000009">
    <property type="entry name" value="23S rRNA (Uracil(1939)-C(5))-methyltransferase RlmD"/>
    <property type="match status" value="1"/>
</dbReference>
<evidence type="ECO:0000259" key="6">
    <source>
        <dbReference type="PROSITE" id="PS50926"/>
    </source>
</evidence>
<sequence>MKIKERITIVLEDITHSGEGVGRVDNMIVFVDGGVPGDTVEIEITAIKKTYMTGKILKLIIPSGKRQEPPCPYFGRCGGCQLLQVQYDAQLAIKHKIVTDALERIGGIKDVPVNAVIGMETPYRYRNKAQFKISGKGVGFFAKRSHQIVPIEDCLTQPESCVQVIETFNALLKDGCFELYDEQQHTGFLRGIVQRTNEQGENMIVIVGNGKKLKHKDKILQAITERIPDVRSVYLNVNTTRGNAVLGRENHLLLGTPQIEERIGDLSFLISPNSFFQVNTRQTKVLYDLVKRMAALTGAETLFDLYCGTGTIGLYLAREAAQVYGIEIVENAVLDAQENAERNQIENIRFIQGKSETEAPKLADEGIHPDVIVLDPPRKGCDPALLEMIKNLAVPKVVYVSCNPSTLARDLKILREYGYQVQEVQPVDLFPGTGHVETVCSLTQK</sequence>
<dbReference type="InterPro" id="IPR010280">
    <property type="entry name" value="U5_MeTrfase_fam"/>
</dbReference>
<dbReference type="Gene3D" id="3.40.50.150">
    <property type="entry name" value="Vaccinia Virus protein VP39"/>
    <property type="match status" value="1"/>
</dbReference>
<evidence type="ECO:0000256" key="4">
    <source>
        <dbReference type="PROSITE-ProRule" id="PRU01024"/>
    </source>
</evidence>
<keyword evidence="3 4" id="KW-0949">S-adenosyl-L-methionine</keyword>
<dbReference type="GO" id="GO:0070475">
    <property type="term" value="P:rRNA base methylation"/>
    <property type="evidence" value="ECO:0007669"/>
    <property type="project" value="TreeGrafter"/>
</dbReference>
<dbReference type="FunFam" id="2.40.50.140:FF:000097">
    <property type="entry name" value="23S rRNA (uracil(1939)-C(5))-methyltransferase RlmD"/>
    <property type="match status" value="1"/>
</dbReference>
<evidence type="ECO:0000313" key="7">
    <source>
        <dbReference type="EMBL" id="ARD66723.1"/>
    </source>
</evidence>
<feature type="active site" description="Nucleophile" evidence="4">
    <location>
        <position position="402"/>
    </location>
</feature>
<name>A0AAC9QW25_EUBLI</name>
<dbReference type="InterPro" id="IPR002792">
    <property type="entry name" value="TRAM_dom"/>
</dbReference>
<organism evidence="7 8">
    <name type="scientific">Eubacterium limosum</name>
    <dbReference type="NCBI Taxonomy" id="1736"/>
    <lineage>
        <taxon>Bacteria</taxon>
        <taxon>Bacillati</taxon>
        <taxon>Bacillota</taxon>
        <taxon>Clostridia</taxon>
        <taxon>Eubacteriales</taxon>
        <taxon>Eubacteriaceae</taxon>
        <taxon>Eubacterium</taxon>
    </lineage>
</organism>
<dbReference type="PROSITE" id="PS50926">
    <property type="entry name" value="TRAM"/>
    <property type="match status" value="1"/>
</dbReference>
<dbReference type="Pfam" id="PF01938">
    <property type="entry name" value="TRAM"/>
    <property type="match status" value="1"/>
</dbReference>
<evidence type="ECO:0000256" key="3">
    <source>
        <dbReference type="ARBA" id="ARBA00022691"/>
    </source>
</evidence>
<dbReference type="InterPro" id="IPR029063">
    <property type="entry name" value="SAM-dependent_MTases_sf"/>
</dbReference>
<dbReference type="InterPro" id="IPR030390">
    <property type="entry name" value="MeTrfase_TrmA_AS"/>
</dbReference>
<feature type="active site" evidence="5">
    <location>
        <position position="402"/>
    </location>
</feature>
<dbReference type="Proteomes" id="UP000192391">
    <property type="component" value="Chromosome"/>
</dbReference>
<dbReference type="Gene3D" id="2.40.50.140">
    <property type="entry name" value="Nucleic acid-binding proteins"/>
    <property type="match status" value="1"/>
</dbReference>
<dbReference type="SUPFAM" id="SSF50249">
    <property type="entry name" value="Nucleic acid-binding proteins"/>
    <property type="match status" value="1"/>
</dbReference>
<evidence type="ECO:0000256" key="2">
    <source>
        <dbReference type="ARBA" id="ARBA00022679"/>
    </source>
</evidence>
<dbReference type="KEGG" id="elim:B2M23_14860"/>
<dbReference type="NCBIfam" id="TIGR00479">
    <property type="entry name" value="rumA"/>
    <property type="match status" value="1"/>
</dbReference>
<keyword evidence="1 4" id="KW-0489">Methyltransferase</keyword>
<dbReference type="PANTHER" id="PTHR11061">
    <property type="entry name" value="RNA M5U METHYLTRANSFERASE"/>
    <property type="match status" value="1"/>
</dbReference>
<keyword evidence="2 4" id="KW-0808">Transferase</keyword>
<dbReference type="GO" id="GO:0070041">
    <property type="term" value="F:rRNA (uridine-C5-)-methyltransferase activity"/>
    <property type="evidence" value="ECO:0007669"/>
    <property type="project" value="UniProtKB-ARBA"/>
</dbReference>
<dbReference type="CDD" id="cd02440">
    <property type="entry name" value="AdoMet_MTases"/>
    <property type="match status" value="1"/>
</dbReference>
<dbReference type="PROSITE" id="PS01230">
    <property type="entry name" value="TRMA_1"/>
    <property type="match status" value="1"/>
</dbReference>
<dbReference type="InterPro" id="IPR012340">
    <property type="entry name" value="NA-bd_OB-fold"/>
</dbReference>
<evidence type="ECO:0000256" key="1">
    <source>
        <dbReference type="ARBA" id="ARBA00022603"/>
    </source>
</evidence>
<accession>A0AAC9QW25</accession>
<protein>
    <submittedName>
        <fullName evidence="7">23S rRNA (Uracil-5-)-methyltransferase RumA</fullName>
    </submittedName>
</protein>
<dbReference type="EMBL" id="CP019962">
    <property type="protein sequence ID" value="ARD66723.1"/>
    <property type="molecule type" value="Genomic_DNA"/>
</dbReference>
<gene>
    <name evidence="7" type="ORF">B2M23_14860</name>
</gene>
<dbReference type="Pfam" id="PF05958">
    <property type="entry name" value="tRNA_U5-meth_tr"/>
    <property type="match status" value="1"/>
</dbReference>
<dbReference type="SUPFAM" id="SSF53335">
    <property type="entry name" value="S-adenosyl-L-methionine-dependent methyltransferases"/>
    <property type="match status" value="1"/>
</dbReference>
<dbReference type="RefSeq" id="WP_038354162.1">
    <property type="nucleotide sequence ID" value="NZ_CP019962.1"/>
</dbReference>